<name>A0A497X9D2_9PROT</name>
<dbReference type="RefSeq" id="WP_121243007.1">
    <property type="nucleotide sequence ID" value="NZ_BHVV01000008.1"/>
</dbReference>
<comment type="caution">
    <text evidence="2">The sequence shown here is derived from an EMBL/GenBank/DDBJ whole genome shotgun (WGS) entry which is preliminary data.</text>
</comment>
<dbReference type="Proteomes" id="UP000268908">
    <property type="component" value="Unassembled WGS sequence"/>
</dbReference>
<dbReference type="EMBL" id="RCCI01000007">
    <property type="protein sequence ID" value="RLJ62733.1"/>
    <property type="molecule type" value="Genomic_DNA"/>
</dbReference>
<evidence type="ECO:0000313" key="3">
    <source>
        <dbReference type="Proteomes" id="UP000268908"/>
    </source>
</evidence>
<reference evidence="2 3" key="1">
    <citation type="submission" date="2018-10" db="EMBL/GenBank/DDBJ databases">
        <title>Genomic Encyclopedia of Type Strains, Phase IV (KMG-IV): sequencing the most valuable type-strain genomes for metagenomic binning, comparative biology and taxonomic classification.</title>
        <authorList>
            <person name="Goeker M."/>
        </authorList>
    </citation>
    <scope>NUCLEOTIDE SEQUENCE [LARGE SCALE GENOMIC DNA]</scope>
    <source>
        <strain evidence="2 3">DSM 26916</strain>
    </source>
</reference>
<protein>
    <submittedName>
        <fullName evidence="2">Uncharacterized protein</fullName>
    </submittedName>
</protein>
<organism evidence="2 3">
    <name type="scientific">Sulfurisoma sediminicola</name>
    <dbReference type="NCBI Taxonomy" id="1381557"/>
    <lineage>
        <taxon>Bacteria</taxon>
        <taxon>Pseudomonadati</taxon>
        <taxon>Pseudomonadota</taxon>
        <taxon>Betaproteobacteria</taxon>
        <taxon>Nitrosomonadales</taxon>
        <taxon>Sterolibacteriaceae</taxon>
        <taxon>Sulfurisoma</taxon>
    </lineage>
</organism>
<keyword evidence="3" id="KW-1185">Reference proteome</keyword>
<evidence type="ECO:0000313" key="2">
    <source>
        <dbReference type="EMBL" id="RLJ62733.1"/>
    </source>
</evidence>
<gene>
    <name evidence="2" type="ORF">DFR35_2549</name>
</gene>
<feature type="region of interest" description="Disordered" evidence="1">
    <location>
        <begin position="99"/>
        <end position="122"/>
    </location>
</feature>
<accession>A0A497X9D2</accession>
<sequence>MMTEEMMKQMPAHMMGNGMGMMGHPVAQGAMMAATGFAAGKGLLGGTLLRNPLVLLAAGAAAGYLLFKYEKEIIQALSKATGMGKDFVLQQKENLDDLMAEAQEKEAQQGAAAAAPAEAPKA</sequence>
<proteinExistence type="predicted"/>
<feature type="compositionally biased region" description="Low complexity" evidence="1">
    <location>
        <begin position="108"/>
        <end position="122"/>
    </location>
</feature>
<dbReference type="OrthoDB" id="5570125at2"/>
<evidence type="ECO:0000256" key="1">
    <source>
        <dbReference type="SAM" id="MobiDB-lite"/>
    </source>
</evidence>
<dbReference type="AlphaFoldDB" id="A0A497X9D2"/>